<dbReference type="GO" id="GO:0003700">
    <property type="term" value="F:DNA-binding transcription factor activity"/>
    <property type="evidence" value="ECO:0007669"/>
    <property type="project" value="TreeGrafter"/>
</dbReference>
<dbReference type="PANTHER" id="PTHR33221">
    <property type="entry name" value="WINGED HELIX-TURN-HELIX TRANSCRIPTIONAL REGULATOR, RRF2 FAMILY"/>
    <property type="match status" value="1"/>
</dbReference>
<sequence>MLKISKLLDYALLVVVTIAKNSDAPYSASKISEVTGLNLPTVRKLLNLLNVGGIIVSKRGIEGGYALARQASQISMLDIVKSIETDVNITECCDTFKNSCLIKKCGLQSYWKIVNHKILDMFANTSIDEILTIEKSNKF</sequence>
<dbReference type="Pfam" id="PF02082">
    <property type="entry name" value="Rrf2"/>
    <property type="match status" value="1"/>
</dbReference>
<dbReference type="InterPro" id="IPR014290">
    <property type="entry name" value="SUF_FeS_clus_asmbl_reg"/>
</dbReference>
<dbReference type="PROSITE" id="PS51197">
    <property type="entry name" value="HTH_RRF2_2"/>
    <property type="match status" value="1"/>
</dbReference>
<dbReference type="STRING" id="1542390.KX01_1245"/>
<protein>
    <submittedName>
        <fullName evidence="1">FeS assembly SUF system regulator</fullName>
    </submittedName>
</protein>
<dbReference type="SUPFAM" id="SSF46785">
    <property type="entry name" value="Winged helix' DNA-binding domain"/>
    <property type="match status" value="1"/>
</dbReference>
<dbReference type="InterPro" id="IPR036388">
    <property type="entry name" value="WH-like_DNA-bd_sf"/>
</dbReference>
<keyword evidence="2" id="KW-1185">Reference proteome</keyword>
<evidence type="ECO:0000313" key="2">
    <source>
        <dbReference type="Proteomes" id="UP000182521"/>
    </source>
</evidence>
<dbReference type="InterPro" id="IPR036390">
    <property type="entry name" value="WH_DNA-bd_sf"/>
</dbReference>
<organism evidence="1 2">
    <name type="scientific">Francisella frigiditurris</name>
    <dbReference type="NCBI Taxonomy" id="1542390"/>
    <lineage>
        <taxon>Bacteria</taxon>
        <taxon>Pseudomonadati</taxon>
        <taxon>Pseudomonadota</taxon>
        <taxon>Gammaproteobacteria</taxon>
        <taxon>Thiotrichales</taxon>
        <taxon>Francisellaceae</taxon>
        <taxon>Francisella</taxon>
    </lineage>
</organism>
<dbReference type="RefSeq" id="WP_071664152.1">
    <property type="nucleotide sequence ID" value="NZ_CP009654.1"/>
</dbReference>
<dbReference type="PROSITE" id="PS01332">
    <property type="entry name" value="HTH_RRF2_1"/>
    <property type="match status" value="1"/>
</dbReference>
<evidence type="ECO:0000313" key="1">
    <source>
        <dbReference type="EMBL" id="APC96568.1"/>
    </source>
</evidence>
<dbReference type="KEGG" id="frc:KX01_1245"/>
<dbReference type="NCBIfam" id="TIGR02944">
    <property type="entry name" value="suf_reg_Xantho"/>
    <property type="match status" value="1"/>
</dbReference>
<accession>A0A1J0KS01</accession>
<dbReference type="GO" id="GO:0005829">
    <property type="term" value="C:cytosol"/>
    <property type="evidence" value="ECO:0007669"/>
    <property type="project" value="TreeGrafter"/>
</dbReference>
<dbReference type="OrthoDB" id="9808360at2"/>
<dbReference type="Proteomes" id="UP000182521">
    <property type="component" value="Chromosome"/>
</dbReference>
<dbReference type="NCBIfam" id="TIGR00738">
    <property type="entry name" value="rrf2_super"/>
    <property type="match status" value="1"/>
</dbReference>
<gene>
    <name evidence="1" type="ORF">KX01_1245</name>
</gene>
<dbReference type="InterPro" id="IPR000944">
    <property type="entry name" value="Tscrpt_reg_Rrf2"/>
</dbReference>
<proteinExistence type="predicted"/>
<name>A0A1J0KS01_9GAMM</name>
<dbReference type="EMBL" id="CP009654">
    <property type="protein sequence ID" value="APC96568.1"/>
    <property type="molecule type" value="Genomic_DNA"/>
</dbReference>
<dbReference type="PANTHER" id="PTHR33221:SF2">
    <property type="entry name" value="TRANSCRIPTIONAL REGULATOR"/>
    <property type="match status" value="1"/>
</dbReference>
<dbReference type="Gene3D" id="1.10.10.10">
    <property type="entry name" value="Winged helix-like DNA-binding domain superfamily/Winged helix DNA-binding domain"/>
    <property type="match status" value="1"/>
</dbReference>
<dbReference type="InterPro" id="IPR030489">
    <property type="entry name" value="TR_Rrf2-type_CS"/>
</dbReference>
<dbReference type="AlphaFoldDB" id="A0A1J0KS01"/>
<reference evidence="2" key="1">
    <citation type="submission" date="2014-10" db="EMBL/GenBank/DDBJ databases">
        <authorList>
            <person name="Kuske C.R."/>
            <person name="Challacombe J.F."/>
            <person name="Daligault H.E."/>
            <person name="Davenport K.W."/>
            <person name="Johnson S.L."/>
            <person name="Siddaramappa S."/>
            <person name="Petersen J.M."/>
        </authorList>
    </citation>
    <scope>NUCLEOTIDE SEQUENCE [LARGE SCALE GENOMIC DNA]</scope>
    <source>
        <strain evidence="2">CA97-1460</strain>
    </source>
</reference>